<evidence type="ECO:0000256" key="14">
    <source>
        <dbReference type="PROSITE-ProRule" id="PRU00169"/>
    </source>
</evidence>
<feature type="transmembrane region" description="Helical" evidence="15">
    <location>
        <begin position="285"/>
        <end position="303"/>
    </location>
</feature>
<feature type="domain" description="Histidine kinase" evidence="16">
    <location>
        <begin position="336"/>
        <end position="558"/>
    </location>
</feature>
<comment type="subcellular location">
    <subcellularLocation>
        <location evidence="2">Cell membrane</location>
    </subcellularLocation>
</comment>
<dbReference type="AlphaFoldDB" id="A0A6G6WHN7"/>
<dbReference type="Pfam" id="PF00072">
    <property type="entry name" value="Response_reg"/>
    <property type="match status" value="2"/>
</dbReference>
<keyword evidence="10" id="KW-0902">Two-component regulatory system</keyword>
<dbReference type="RefSeq" id="WP_165236805.1">
    <property type="nucleotide sequence ID" value="NZ_CP049257.1"/>
</dbReference>
<dbReference type="CDD" id="cd16922">
    <property type="entry name" value="HATPase_EvgS-ArcB-TorS-like"/>
    <property type="match status" value="1"/>
</dbReference>
<dbReference type="SMART" id="SM00388">
    <property type="entry name" value="HisKA"/>
    <property type="match status" value="1"/>
</dbReference>
<keyword evidence="6" id="KW-0808">Transferase</keyword>
<comment type="similarity">
    <text evidence="3">In the N-terminal section; belongs to the phytochrome family.</text>
</comment>
<dbReference type="SMART" id="SM00387">
    <property type="entry name" value="HATPase_c"/>
    <property type="match status" value="1"/>
</dbReference>
<dbReference type="InterPro" id="IPR005467">
    <property type="entry name" value="His_kinase_dom"/>
</dbReference>
<keyword evidence="15" id="KW-1133">Transmembrane helix</keyword>
<dbReference type="InterPro" id="IPR036890">
    <property type="entry name" value="HATPase_C_sf"/>
</dbReference>
<dbReference type="InterPro" id="IPR036097">
    <property type="entry name" value="HisK_dim/P_sf"/>
</dbReference>
<evidence type="ECO:0000259" key="17">
    <source>
        <dbReference type="PROSITE" id="PS50110"/>
    </source>
</evidence>
<evidence type="ECO:0000256" key="9">
    <source>
        <dbReference type="ARBA" id="ARBA00022840"/>
    </source>
</evidence>
<feature type="domain" description="Response regulatory" evidence="17">
    <location>
        <begin position="717"/>
        <end position="834"/>
    </location>
</feature>
<evidence type="ECO:0000256" key="13">
    <source>
        <dbReference type="ARBA" id="ARBA00074306"/>
    </source>
</evidence>
<evidence type="ECO:0000256" key="10">
    <source>
        <dbReference type="ARBA" id="ARBA00023012"/>
    </source>
</evidence>
<keyword evidence="5 14" id="KW-0597">Phosphoprotein</keyword>
<dbReference type="FunFam" id="1.10.287.130:FF:000002">
    <property type="entry name" value="Two-component osmosensing histidine kinase"/>
    <property type="match status" value="1"/>
</dbReference>
<dbReference type="Pfam" id="PF00512">
    <property type="entry name" value="HisKA"/>
    <property type="match status" value="1"/>
</dbReference>
<dbReference type="InterPro" id="IPR003594">
    <property type="entry name" value="HATPase_dom"/>
</dbReference>
<evidence type="ECO:0000256" key="6">
    <source>
        <dbReference type="ARBA" id="ARBA00022679"/>
    </source>
</evidence>
<dbReference type="Pfam" id="PF02518">
    <property type="entry name" value="HATPase_c"/>
    <property type="match status" value="1"/>
</dbReference>
<dbReference type="PANTHER" id="PTHR45339">
    <property type="entry name" value="HYBRID SIGNAL TRANSDUCTION HISTIDINE KINASE J"/>
    <property type="match status" value="1"/>
</dbReference>
<dbReference type="Gene3D" id="1.10.287.130">
    <property type="match status" value="1"/>
</dbReference>
<evidence type="ECO:0000256" key="4">
    <source>
        <dbReference type="ARBA" id="ARBA00012438"/>
    </source>
</evidence>
<keyword evidence="15" id="KW-0472">Membrane</keyword>
<dbReference type="SUPFAM" id="SSF47384">
    <property type="entry name" value="Homodimeric domain of signal transducing histidine kinase"/>
    <property type="match status" value="1"/>
</dbReference>
<dbReference type="PROSITE" id="PS50109">
    <property type="entry name" value="HIS_KIN"/>
    <property type="match status" value="1"/>
</dbReference>
<feature type="transmembrane region" description="Helical" evidence="15">
    <location>
        <begin position="156"/>
        <end position="177"/>
    </location>
</feature>
<dbReference type="InterPro" id="IPR011006">
    <property type="entry name" value="CheY-like_superfamily"/>
</dbReference>
<feature type="transmembrane region" description="Helical" evidence="15">
    <location>
        <begin position="189"/>
        <end position="210"/>
    </location>
</feature>
<dbReference type="Proteomes" id="UP000502996">
    <property type="component" value="Chromosome"/>
</dbReference>
<feature type="transmembrane region" description="Helical" evidence="15">
    <location>
        <begin position="62"/>
        <end position="83"/>
    </location>
</feature>
<dbReference type="PANTHER" id="PTHR45339:SF5">
    <property type="entry name" value="HISTIDINE KINASE"/>
    <property type="match status" value="1"/>
</dbReference>
<feature type="transmembrane region" description="Helical" evidence="15">
    <location>
        <begin position="258"/>
        <end position="279"/>
    </location>
</feature>
<evidence type="ECO:0000259" key="16">
    <source>
        <dbReference type="PROSITE" id="PS50109"/>
    </source>
</evidence>
<feature type="transmembrane region" description="Helical" evidence="15">
    <location>
        <begin position="95"/>
        <end position="113"/>
    </location>
</feature>
<gene>
    <name evidence="18" type="ORF">G5V58_20555</name>
</gene>
<dbReference type="EMBL" id="CP049257">
    <property type="protein sequence ID" value="QIG44851.1"/>
    <property type="molecule type" value="Genomic_DNA"/>
</dbReference>
<keyword evidence="7" id="KW-0547">Nucleotide-binding</keyword>
<dbReference type="GO" id="GO:0005886">
    <property type="term" value="C:plasma membrane"/>
    <property type="evidence" value="ECO:0007669"/>
    <property type="project" value="UniProtKB-SubCell"/>
</dbReference>
<dbReference type="Gene3D" id="3.30.565.10">
    <property type="entry name" value="Histidine kinase-like ATPase, C-terminal domain"/>
    <property type="match status" value="1"/>
</dbReference>
<dbReference type="FunFam" id="3.30.565.10:FF:000010">
    <property type="entry name" value="Sensor histidine kinase RcsC"/>
    <property type="match status" value="1"/>
</dbReference>
<evidence type="ECO:0000256" key="7">
    <source>
        <dbReference type="ARBA" id="ARBA00022741"/>
    </source>
</evidence>
<evidence type="ECO:0000256" key="1">
    <source>
        <dbReference type="ARBA" id="ARBA00000085"/>
    </source>
</evidence>
<evidence type="ECO:0000256" key="3">
    <source>
        <dbReference type="ARBA" id="ARBA00006402"/>
    </source>
</evidence>
<dbReference type="CDD" id="cd00156">
    <property type="entry name" value="REC"/>
    <property type="match status" value="1"/>
</dbReference>
<dbReference type="SUPFAM" id="SSF52172">
    <property type="entry name" value="CheY-like"/>
    <property type="match status" value="2"/>
</dbReference>
<feature type="modified residue" description="4-aspartylphosphate" evidence="14">
    <location>
        <position position="632"/>
    </location>
</feature>
<keyword evidence="19" id="KW-1185">Reference proteome</keyword>
<keyword evidence="15" id="KW-0812">Transmembrane</keyword>
<evidence type="ECO:0000256" key="8">
    <source>
        <dbReference type="ARBA" id="ARBA00022777"/>
    </source>
</evidence>
<feature type="transmembrane region" description="Helical" evidence="15">
    <location>
        <begin position="33"/>
        <end position="50"/>
    </location>
</feature>
<dbReference type="Gene3D" id="3.40.50.2300">
    <property type="match status" value="2"/>
</dbReference>
<keyword evidence="9" id="KW-0067">ATP-binding</keyword>
<dbReference type="GO" id="GO:0005524">
    <property type="term" value="F:ATP binding"/>
    <property type="evidence" value="ECO:0007669"/>
    <property type="project" value="UniProtKB-KW"/>
</dbReference>
<accession>A0A6G6WHN7</accession>
<evidence type="ECO:0000256" key="15">
    <source>
        <dbReference type="SAM" id="Phobius"/>
    </source>
</evidence>
<feature type="modified residue" description="4-aspartylphosphate" evidence="14">
    <location>
        <position position="766"/>
    </location>
</feature>
<evidence type="ECO:0000256" key="2">
    <source>
        <dbReference type="ARBA" id="ARBA00004236"/>
    </source>
</evidence>
<dbReference type="PRINTS" id="PR00344">
    <property type="entry name" value="BCTRLSENSOR"/>
</dbReference>
<dbReference type="SMART" id="SM00448">
    <property type="entry name" value="REC"/>
    <property type="match status" value="2"/>
</dbReference>
<dbReference type="KEGG" id="nano:G5V58_20555"/>
<keyword evidence="8" id="KW-0418">Kinase</keyword>
<reference evidence="18 19" key="1">
    <citation type="submission" date="2020-02" db="EMBL/GenBank/DDBJ databases">
        <title>Full genome sequence of Nocardioides sp. R-3366.</title>
        <authorList>
            <person name="Im W.-T."/>
        </authorList>
    </citation>
    <scope>NUCLEOTIDE SEQUENCE [LARGE SCALE GENOMIC DNA]</scope>
    <source>
        <strain evidence="18 19">R-3366</strain>
    </source>
</reference>
<dbReference type="CDD" id="cd17546">
    <property type="entry name" value="REC_hyHK_CKI1_RcsC-like"/>
    <property type="match status" value="1"/>
</dbReference>
<dbReference type="CDD" id="cd00082">
    <property type="entry name" value="HisKA"/>
    <property type="match status" value="1"/>
</dbReference>
<dbReference type="GO" id="GO:0000155">
    <property type="term" value="F:phosphorelay sensor kinase activity"/>
    <property type="evidence" value="ECO:0007669"/>
    <property type="project" value="InterPro"/>
</dbReference>
<evidence type="ECO:0000256" key="11">
    <source>
        <dbReference type="ARBA" id="ARBA00064003"/>
    </source>
</evidence>
<comment type="subunit">
    <text evidence="11">At low DSF concentrations, interacts with RpfF.</text>
</comment>
<dbReference type="InterPro" id="IPR001789">
    <property type="entry name" value="Sig_transdc_resp-reg_receiver"/>
</dbReference>
<evidence type="ECO:0000313" key="18">
    <source>
        <dbReference type="EMBL" id="QIG44851.1"/>
    </source>
</evidence>
<evidence type="ECO:0000313" key="19">
    <source>
        <dbReference type="Proteomes" id="UP000502996"/>
    </source>
</evidence>
<dbReference type="EC" id="2.7.13.3" evidence="4"/>
<feature type="transmembrane region" description="Helical" evidence="15">
    <location>
        <begin position="125"/>
        <end position="144"/>
    </location>
</feature>
<evidence type="ECO:0000256" key="12">
    <source>
        <dbReference type="ARBA" id="ARBA00068150"/>
    </source>
</evidence>
<dbReference type="SUPFAM" id="SSF55874">
    <property type="entry name" value="ATPase domain of HSP90 chaperone/DNA topoisomerase II/histidine kinase"/>
    <property type="match status" value="1"/>
</dbReference>
<dbReference type="InterPro" id="IPR004358">
    <property type="entry name" value="Sig_transdc_His_kin-like_C"/>
</dbReference>
<evidence type="ECO:0000256" key="5">
    <source>
        <dbReference type="ARBA" id="ARBA00022553"/>
    </source>
</evidence>
<name>A0A6G6WHN7_9ACTN</name>
<dbReference type="PROSITE" id="PS50110">
    <property type="entry name" value="RESPONSE_REGULATORY"/>
    <property type="match status" value="2"/>
</dbReference>
<proteinExistence type="inferred from homology"/>
<protein>
    <recommendedName>
        <fullName evidence="13">Circadian input-output histidine kinase CikA</fullName>
        <ecNumber evidence="4">2.7.13.3</ecNumber>
    </recommendedName>
    <alternativeName>
        <fullName evidence="12">Sensory/regulatory protein RpfC</fullName>
    </alternativeName>
</protein>
<sequence>MARWTGPAAALWAATLVVVAVHLAQPAGRAADVSYLVVVVGAAVVAWLGVARRPDGERLVPALIATGLAATALGDLLWQVIAWSGREPDVSIADVPYYASYLGLGAAMVIILVRHADTRRVDVDAAIDALTVVVVSVIVLWSVSIRDIAVDHTVPLLTRVVGAGYPVLDAVLLALALRTLSVRRYRSVLGVRFAAGVCCWLLADLGYLLLDVSGVGSASLDAGWMLGGALMAASTWRTPPATTEAEAEDPGRVALGRLGLAVGPFVVPPVVLVVAAVRGEEVRPLEGVVALLALLVLVFLRTARLLRAEARTRVELAEARDAALEASRAKSQFLATMSHEIRTPMNGVIGLNELLLATDLSVRQRQYAEGVRGAGHGLLGVINEILDFSKIEAGHLELEEVDFDLGELVEGVAELVAESSRSKDLELLAYCSPDLPAALRGDPARIRQVLLNLAGNAVKFTAAGEVVVRAWLDERLDDGHLVVRFEVSDTGIGLDPTDADRLFDAFSQADSSTTRRFGGTGLGLAISRELVEAMGGRIGVDSALGEGSVFWFTLPLAEAADPDAATAAATSVALAGRRALVVDDNATNRLILHDQLQHWGLDVDVADGAQAGLDRFRGAVREGRPYDLGVLDLCMPGMDGLELARRIAAEPALAPTRLVLMTSGTQVSEAEACDVAVALQKPVLMSRLRAVLEEVGPTGVTPPAEPRPEPPAALSRRVLVVDDGEVNQLVAAGILQHLGYAADAAHDGEQAVRLVAERTYDAVLMDVQMPVLDGYAATRRIRELEGATRRTPVIAMTASASTEERERCLAAGMDDYLTKPISRADVAAKLSRWVPTPEPRG</sequence>
<organism evidence="18 19">
    <name type="scientific">Nocardioides anomalus</name>
    <dbReference type="NCBI Taxonomy" id="2712223"/>
    <lineage>
        <taxon>Bacteria</taxon>
        <taxon>Bacillati</taxon>
        <taxon>Actinomycetota</taxon>
        <taxon>Actinomycetes</taxon>
        <taxon>Propionibacteriales</taxon>
        <taxon>Nocardioidaceae</taxon>
        <taxon>Nocardioides</taxon>
    </lineage>
</organism>
<feature type="domain" description="Response regulatory" evidence="17">
    <location>
        <begin position="578"/>
        <end position="696"/>
    </location>
</feature>
<comment type="catalytic activity">
    <reaction evidence="1">
        <text>ATP + protein L-histidine = ADP + protein N-phospho-L-histidine.</text>
        <dbReference type="EC" id="2.7.13.3"/>
    </reaction>
</comment>
<dbReference type="InterPro" id="IPR003661">
    <property type="entry name" value="HisK_dim/P_dom"/>
</dbReference>